<name>X1N6X0_9ZZZZ</name>
<dbReference type="EMBL" id="BARV01017670">
    <property type="protein sequence ID" value="GAI25951.1"/>
    <property type="molecule type" value="Genomic_DNA"/>
</dbReference>
<accession>X1N6X0</accession>
<dbReference type="AlphaFoldDB" id="X1N6X0"/>
<proteinExistence type="predicted"/>
<feature type="non-terminal residue" evidence="1">
    <location>
        <position position="1"/>
    </location>
</feature>
<comment type="caution">
    <text evidence="1">The sequence shown here is derived from an EMBL/GenBank/DDBJ whole genome shotgun (WGS) entry which is preliminary data.</text>
</comment>
<gene>
    <name evidence="1" type="ORF">S06H3_30055</name>
</gene>
<organism evidence="1">
    <name type="scientific">marine sediment metagenome</name>
    <dbReference type="NCBI Taxonomy" id="412755"/>
    <lineage>
        <taxon>unclassified sequences</taxon>
        <taxon>metagenomes</taxon>
        <taxon>ecological metagenomes</taxon>
    </lineage>
</organism>
<evidence type="ECO:0000313" key="1">
    <source>
        <dbReference type="EMBL" id="GAI25951.1"/>
    </source>
</evidence>
<protein>
    <submittedName>
        <fullName evidence="1">Uncharacterized protein</fullName>
    </submittedName>
</protein>
<sequence>TLDIIVGAPGLEPGITRTPCVYVIQLHHAPIISFFPLF</sequence>
<reference evidence="1" key="1">
    <citation type="journal article" date="2014" name="Front. Microbiol.">
        <title>High frequency of phylogenetically diverse reductive dehalogenase-homologous genes in deep subseafloor sedimentary metagenomes.</title>
        <authorList>
            <person name="Kawai M."/>
            <person name="Futagami T."/>
            <person name="Toyoda A."/>
            <person name="Takaki Y."/>
            <person name="Nishi S."/>
            <person name="Hori S."/>
            <person name="Arai W."/>
            <person name="Tsubouchi T."/>
            <person name="Morono Y."/>
            <person name="Uchiyama I."/>
            <person name="Ito T."/>
            <person name="Fujiyama A."/>
            <person name="Inagaki F."/>
            <person name="Takami H."/>
        </authorList>
    </citation>
    <scope>NUCLEOTIDE SEQUENCE</scope>
    <source>
        <strain evidence="1">Expedition CK06-06</strain>
    </source>
</reference>